<dbReference type="EMBL" id="FOXR01000003">
    <property type="protein sequence ID" value="SFP74314.1"/>
    <property type="molecule type" value="Genomic_DNA"/>
</dbReference>
<gene>
    <name evidence="2" type="ORF">SAMN05444406_10358</name>
</gene>
<name>A0A1I5SU34_9FIRM</name>
<sequence>MKTLRRSIIIICGIMTLISVFENLPTNSHGFSDLERDIDDSAVIQISTEQKAKIDDRTILL</sequence>
<evidence type="ECO:0000313" key="2">
    <source>
        <dbReference type="EMBL" id="SFP74314.1"/>
    </source>
</evidence>
<keyword evidence="1" id="KW-1133">Transmembrane helix</keyword>
<dbReference type="STRING" id="937334.SAMN05444406_10358"/>
<keyword evidence="1" id="KW-0472">Membrane</keyword>
<evidence type="ECO:0000313" key="3">
    <source>
        <dbReference type="Proteomes" id="UP000198577"/>
    </source>
</evidence>
<feature type="transmembrane region" description="Helical" evidence="1">
    <location>
        <begin position="7"/>
        <end position="24"/>
    </location>
</feature>
<proteinExistence type="predicted"/>
<keyword evidence="3" id="KW-1185">Reference proteome</keyword>
<keyword evidence="1" id="KW-0812">Transmembrane</keyword>
<organism evidence="2 3">
    <name type="scientific">Caldicoprobacter faecalis</name>
    <dbReference type="NCBI Taxonomy" id="937334"/>
    <lineage>
        <taxon>Bacteria</taxon>
        <taxon>Bacillati</taxon>
        <taxon>Bacillota</taxon>
        <taxon>Clostridia</taxon>
        <taxon>Caldicoprobacterales</taxon>
        <taxon>Caldicoprobacteraceae</taxon>
        <taxon>Caldicoprobacter</taxon>
    </lineage>
</organism>
<protein>
    <submittedName>
        <fullName evidence="2">Uncharacterized protein</fullName>
    </submittedName>
</protein>
<evidence type="ECO:0000256" key="1">
    <source>
        <dbReference type="SAM" id="Phobius"/>
    </source>
</evidence>
<dbReference type="Proteomes" id="UP000198577">
    <property type="component" value="Unassembled WGS sequence"/>
</dbReference>
<dbReference type="AlphaFoldDB" id="A0A1I5SU34"/>
<accession>A0A1I5SU34</accession>
<dbReference type="RefSeq" id="WP_092281912.1">
    <property type="nucleotide sequence ID" value="NZ_FOXR01000003.1"/>
</dbReference>
<reference evidence="2 3" key="1">
    <citation type="submission" date="2016-10" db="EMBL/GenBank/DDBJ databases">
        <authorList>
            <person name="de Groot N.N."/>
        </authorList>
    </citation>
    <scope>NUCLEOTIDE SEQUENCE [LARGE SCALE GENOMIC DNA]</scope>
    <source>
        <strain evidence="2 3">DSM 20678</strain>
    </source>
</reference>